<name>A0A2I0BF73_9ASPA</name>
<dbReference type="Gene3D" id="3.30.559.10">
    <property type="entry name" value="Chloramphenicol acetyltransferase-like domain"/>
    <property type="match status" value="2"/>
</dbReference>
<dbReference type="EC" id="2.3.1.64" evidence="3"/>
<dbReference type="GO" id="GO:0047634">
    <property type="term" value="F:agmatine N4-coumaroyltransferase activity"/>
    <property type="evidence" value="ECO:0007669"/>
    <property type="project" value="UniProtKB-EC"/>
</dbReference>
<evidence type="ECO:0000256" key="2">
    <source>
        <dbReference type="ARBA" id="ARBA00023315"/>
    </source>
</evidence>
<dbReference type="SUPFAM" id="SSF52777">
    <property type="entry name" value="CoA-dependent acyltransferases"/>
    <property type="match status" value="1"/>
</dbReference>
<dbReference type="InterPro" id="IPR051504">
    <property type="entry name" value="Plant_metabolite_acyltrans"/>
</dbReference>
<dbReference type="EC" id="2.3.1.-" evidence="3"/>
<gene>
    <name evidence="3" type="primary">3MAT</name>
    <name evidence="3" type="ORF">AXF42_Ash007137</name>
</gene>
<dbReference type="InterPro" id="IPR023213">
    <property type="entry name" value="CAT-like_dom_sf"/>
</dbReference>
<proteinExistence type="predicted"/>
<dbReference type="Proteomes" id="UP000236161">
    <property type="component" value="Unassembled WGS sequence"/>
</dbReference>
<protein>
    <submittedName>
        <fullName evidence="3">Malonyl-coenzyme A:anthocyanin 3-O-glucoside-6''-O-malonyltransferase</fullName>
        <ecNumber evidence="3">2.3.1.-</ecNumber>
        <ecNumber evidence="3">2.3.1.64</ecNumber>
    </submittedName>
</protein>
<keyword evidence="1 3" id="KW-0808">Transferase</keyword>
<sequence>MPPLPKLKVLERCRISPAPERTADCRPVLPLTYFDLLFLHFPPVQRVFFFDLPLTKSQLIDSELPKLKLSLSLALRRFYPLAGSIVLPGAGKAPYIFCSNSDSVSFTVATSSDDFYDLSACYARAAARFRPIVPPIQAAALFSVQVTLFPTAGVAIATTVHHAAADGSAYTHFMKTWAAIAKLGESPALSVIPPPVFDRDLVTDPLGLEETFLKETENLKNDKSLEAWDISGRQDLVRVTFVFRREDLNRLARRVAVPCSPYALVCGLTWACRARARGDRSAKRERFGFVTGCRPRLRPTVPAAYFGNCLGICCVEMDREKLVGEGGAAAAAAAIWEVIRGLEKEEGPFRRAEGWVEAMREYAAAAALTVAGSPKLGIYGVDFGWGRARKVELVSIERTSAVALAESREEEGGMEVGMALPESEMEVFVAGFVAELAGD</sequence>
<dbReference type="Pfam" id="PF02458">
    <property type="entry name" value="Transferase"/>
    <property type="match status" value="1"/>
</dbReference>
<reference evidence="3 4" key="1">
    <citation type="journal article" date="2017" name="Nature">
        <title>The Apostasia genome and the evolution of orchids.</title>
        <authorList>
            <person name="Zhang G.Q."/>
            <person name="Liu K.W."/>
            <person name="Li Z."/>
            <person name="Lohaus R."/>
            <person name="Hsiao Y.Y."/>
            <person name="Niu S.C."/>
            <person name="Wang J.Y."/>
            <person name="Lin Y.C."/>
            <person name="Xu Q."/>
            <person name="Chen L.J."/>
            <person name="Yoshida K."/>
            <person name="Fujiwara S."/>
            <person name="Wang Z.W."/>
            <person name="Zhang Y.Q."/>
            <person name="Mitsuda N."/>
            <person name="Wang M."/>
            <person name="Liu G.H."/>
            <person name="Pecoraro L."/>
            <person name="Huang H.X."/>
            <person name="Xiao X.J."/>
            <person name="Lin M."/>
            <person name="Wu X.Y."/>
            <person name="Wu W.L."/>
            <person name="Chen Y.Y."/>
            <person name="Chang S.B."/>
            <person name="Sakamoto S."/>
            <person name="Ohme-Takagi M."/>
            <person name="Yagi M."/>
            <person name="Zeng S.J."/>
            <person name="Shen C.Y."/>
            <person name="Yeh C.M."/>
            <person name="Luo Y.B."/>
            <person name="Tsai W.C."/>
            <person name="Van de Peer Y."/>
            <person name="Liu Z.J."/>
        </authorList>
    </citation>
    <scope>NUCLEOTIDE SEQUENCE [LARGE SCALE GENOMIC DNA]</scope>
    <source>
        <strain evidence="4">cv. Shenzhen</strain>
        <tissue evidence="3">Stem</tissue>
    </source>
</reference>
<evidence type="ECO:0000313" key="3">
    <source>
        <dbReference type="EMBL" id="PKA66439.1"/>
    </source>
</evidence>
<keyword evidence="2 3" id="KW-0012">Acyltransferase</keyword>
<dbReference type="STRING" id="1088818.A0A2I0BF73"/>
<organism evidence="3 4">
    <name type="scientific">Apostasia shenzhenica</name>
    <dbReference type="NCBI Taxonomy" id="1088818"/>
    <lineage>
        <taxon>Eukaryota</taxon>
        <taxon>Viridiplantae</taxon>
        <taxon>Streptophyta</taxon>
        <taxon>Embryophyta</taxon>
        <taxon>Tracheophyta</taxon>
        <taxon>Spermatophyta</taxon>
        <taxon>Magnoliopsida</taxon>
        <taxon>Liliopsida</taxon>
        <taxon>Asparagales</taxon>
        <taxon>Orchidaceae</taxon>
        <taxon>Apostasioideae</taxon>
        <taxon>Apostasia</taxon>
    </lineage>
</organism>
<dbReference type="AlphaFoldDB" id="A0A2I0BF73"/>
<evidence type="ECO:0000313" key="4">
    <source>
        <dbReference type="Proteomes" id="UP000236161"/>
    </source>
</evidence>
<dbReference type="PANTHER" id="PTHR31625">
    <property type="match status" value="1"/>
</dbReference>
<dbReference type="OrthoDB" id="1862401at2759"/>
<keyword evidence="4" id="KW-1185">Reference proteome</keyword>
<accession>A0A2I0BF73</accession>
<evidence type="ECO:0000256" key="1">
    <source>
        <dbReference type="ARBA" id="ARBA00022679"/>
    </source>
</evidence>
<dbReference type="EMBL" id="KZ451886">
    <property type="protein sequence ID" value="PKA66439.1"/>
    <property type="molecule type" value="Genomic_DNA"/>
</dbReference>